<evidence type="ECO:0000256" key="5">
    <source>
        <dbReference type="SAM" id="MobiDB-lite"/>
    </source>
</evidence>
<evidence type="ECO:0008006" key="10">
    <source>
        <dbReference type="Google" id="ProtNLM"/>
    </source>
</evidence>
<keyword evidence="3" id="KW-0995">Kinetochore</keyword>
<dbReference type="InterPro" id="IPR000719">
    <property type="entry name" value="Prot_kinase_dom"/>
</dbReference>
<dbReference type="InterPro" id="IPR013212">
    <property type="entry name" value="Mad3/Bub1_I"/>
</dbReference>
<dbReference type="Pfam" id="PF08311">
    <property type="entry name" value="Mad3_BUB1_I"/>
    <property type="match status" value="1"/>
</dbReference>
<feature type="region of interest" description="Disordered" evidence="5">
    <location>
        <begin position="846"/>
        <end position="869"/>
    </location>
</feature>
<dbReference type="GO" id="GO:0000776">
    <property type="term" value="C:kinetochore"/>
    <property type="evidence" value="ECO:0007669"/>
    <property type="project" value="UniProtKB-KW"/>
</dbReference>
<evidence type="ECO:0000259" key="6">
    <source>
        <dbReference type="PROSITE" id="PS50011"/>
    </source>
</evidence>
<comment type="subcellular location">
    <subcellularLocation>
        <location evidence="1">Chromosome</location>
        <location evidence="1">Centromere</location>
        <location evidence="1">Kinetochore</location>
    </subcellularLocation>
</comment>
<evidence type="ECO:0000259" key="7">
    <source>
        <dbReference type="PROSITE" id="PS51489"/>
    </source>
</evidence>
<evidence type="ECO:0000313" key="9">
    <source>
        <dbReference type="Proteomes" id="UP000697127"/>
    </source>
</evidence>
<dbReference type="GO" id="GO:0004672">
    <property type="term" value="F:protein kinase activity"/>
    <property type="evidence" value="ECO:0007669"/>
    <property type="project" value="InterPro"/>
</dbReference>
<dbReference type="FunFam" id="1.25.40.430:FF:000003">
    <property type="entry name" value="Checkpoint serine/threonine-protein kinase BUB1"/>
    <property type="match status" value="1"/>
</dbReference>
<protein>
    <recommendedName>
        <fullName evidence="10">Protein kinase domain-containing protein</fullName>
    </recommendedName>
</protein>
<proteinExistence type="predicted"/>
<feature type="compositionally biased region" description="Polar residues" evidence="5">
    <location>
        <begin position="295"/>
        <end position="310"/>
    </location>
</feature>
<dbReference type="PROSITE" id="PS51489">
    <property type="entry name" value="BUB1_N"/>
    <property type="match status" value="1"/>
</dbReference>
<dbReference type="Proteomes" id="UP000697127">
    <property type="component" value="Unassembled WGS sequence"/>
</dbReference>
<dbReference type="InterPro" id="IPR011009">
    <property type="entry name" value="Kinase-like_dom_sf"/>
</dbReference>
<reference evidence="8" key="1">
    <citation type="submission" date="2020-11" db="EMBL/GenBank/DDBJ databases">
        <title>Kefir isolates.</title>
        <authorList>
            <person name="Marcisauskas S."/>
            <person name="Kim Y."/>
            <person name="Blasche S."/>
        </authorList>
    </citation>
    <scope>NUCLEOTIDE SEQUENCE</scope>
    <source>
        <strain evidence="8">Olga-1</strain>
    </source>
</reference>
<gene>
    <name evidence="8" type="ORF">C6P40_003644</name>
</gene>
<dbReference type="GO" id="GO:0007094">
    <property type="term" value="P:mitotic spindle assembly checkpoint signaling"/>
    <property type="evidence" value="ECO:0007669"/>
    <property type="project" value="InterPro"/>
</dbReference>
<dbReference type="GO" id="GO:0005634">
    <property type="term" value="C:nucleus"/>
    <property type="evidence" value="ECO:0007669"/>
    <property type="project" value="TreeGrafter"/>
</dbReference>
<dbReference type="GO" id="GO:0051754">
    <property type="term" value="P:meiotic sister chromatid cohesion, centromeric"/>
    <property type="evidence" value="ECO:0007669"/>
    <property type="project" value="TreeGrafter"/>
</dbReference>
<dbReference type="Gene3D" id="1.10.510.10">
    <property type="entry name" value="Transferase(Phosphotransferase) domain 1"/>
    <property type="match status" value="1"/>
</dbReference>
<dbReference type="SMART" id="SM00777">
    <property type="entry name" value="Mad3_BUB1_I"/>
    <property type="match status" value="1"/>
</dbReference>
<dbReference type="InterPro" id="IPR015661">
    <property type="entry name" value="Bub1/Mad3"/>
</dbReference>
<dbReference type="PROSITE" id="PS00108">
    <property type="entry name" value="PROTEIN_KINASE_ST"/>
    <property type="match status" value="1"/>
</dbReference>
<dbReference type="PANTHER" id="PTHR14030">
    <property type="entry name" value="MITOTIC CHECKPOINT SERINE/THREONINE-PROTEIN KINASE BUB1"/>
    <property type="match status" value="1"/>
</dbReference>
<dbReference type="SMART" id="SM00220">
    <property type="entry name" value="S_TKc"/>
    <property type="match status" value="1"/>
</dbReference>
<dbReference type="PANTHER" id="PTHR14030:SF4">
    <property type="entry name" value="BUB1 KINASE, ISOFORM A-RELATED"/>
    <property type="match status" value="1"/>
</dbReference>
<feature type="region of interest" description="Disordered" evidence="5">
    <location>
        <begin position="604"/>
        <end position="625"/>
    </location>
</feature>
<dbReference type="PROSITE" id="PS50011">
    <property type="entry name" value="PROTEIN_KINASE_DOM"/>
    <property type="match status" value="1"/>
</dbReference>
<keyword evidence="4" id="KW-0137">Centromere</keyword>
<dbReference type="GO" id="GO:0032991">
    <property type="term" value="C:protein-containing complex"/>
    <property type="evidence" value="ECO:0007669"/>
    <property type="project" value="UniProtKB-ARBA"/>
</dbReference>
<organism evidence="8 9">
    <name type="scientific">Pichia californica</name>
    <dbReference type="NCBI Taxonomy" id="460514"/>
    <lineage>
        <taxon>Eukaryota</taxon>
        <taxon>Fungi</taxon>
        <taxon>Dikarya</taxon>
        <taxon>Ascomycota</taxon>
        <taxon>Saccharomycotina</taxon>
        <taxon>Pichiomycetes</taxon>
        <taxon>Pichiales</taxon>
        <taxon>Pichiaceae</taxon>
        <taxon>Pichia</taxon>
    </lineage>
</organism>
<dbReference type="InterPro" id="IPR008271">
    <property type="entry name" value="Ser/Thr_kinase_AS"/>
</dbReference>
<evidence type="ECO:0000313" key="8">
    <source>
        <dbReference type="EMBL" id="KAG0690176.1"/>
    </source>
</evidence>
<dbReference type="Pfam" id="PF00069">
    <property type="entry name" value="Pkinase"/>
    <property type="match status" value="1"/>
</dbReference>
<accession>A0A9P6WNG7</accession>
<evidence type="ECO:0000256" key="4">
    <source>
        <dbReference type="ARBA" id="ARBA00023328"/>
    </source>
</evidence>
<evidence type="ECO:0000256" key="2">
    <source>
        <dbReference type="ARBA" id="ARBA00022454"/>
    </source>
</evidence>
<feature type="compositionally biased region" description="Low complexity" evidence="5">
    <location>
        <begin position="283"/>
        <end position="294"/>
    </location>
</feature>
<keyword evidence="2" id="KW-0158">Chromosome</keyword>
<feature type="domain" description="BUB1 N-terminal" evidence="7">
    <location>
        <begin position="384"/>
        <end position="539"/>
    </location>
</feature>
<dbReference type="Gene3D" id="1.25.40.430">
    <property type="match status" value="1"/>
</dbReference>
<evidence type="ECO:0000256" key="1">
    <source>
        <dbReference type="ARBA" id="ARBA00004629"/>
    </source>
</evidence>
<dbReference type="EMBL" id="PUHW01000042">
    <property type="protein sequence ID" value="KAG0690176.1"/>
    <property type="molecule type" value="Genomic_DNA"/>
</dbReference>
<name>A0A9P6WNG7_9ASCO</name>
<sequence length="1133" mass="129419">MAKVGLGDFIYQGVSIPIPTSFSIDHITEQNGEVIFDCNGKNCNICEKCLIDNVYENVVPNDSKNLAIKLIKLPEAKLIKERHTKTPTNNIPTDLGEDFLSTETLLMSLLWNSVKKANQQILNKTAQNNFSDNIDKEDSQIYNEYKNSNDSIVIDLDLEGDIYSRYVKNIRKRKNSESKFLESSPPSKNMKIQIKNKNLSNDKEPTMTSDISVNTNKSIVKPSEKNTNQNKKKILSNAEPVEKKKGKLSIGDILIGNIKARSISTYSKEANLMNSNSENTNISSLSSQGGTSPSKDTVNASYTSETASSTVNDKVVKKNITYTSNTMQQPYIIDYSTIHMNKENVKPIPQGRTASKLQEIINTDNKILQLQLTKQRQEFENSLDPSILQDLDDPLNSYLQYIKWIRENYPTGNTHESLLIQVLERTTHDFKDDDYYKNEIRYFKIWLEYITYSDHPGDVFNYLLKKKIGCDLSLFYENYSLFFELNDQWENAQEILKLGITNKARPLTRLLKSYDEFILRKTAKSSNSQNSVPLKGLYNSDGSGLNLKSTTDSKSNSLKPNKIQVFNDTAKTAPGSFLIQENDKSSKSPHLDTIKHSQKENTIKPVSWHGETLKNSSKSSEKDSKKIQVFNDKLNQYPITKTVKHQDGKRFETFDFNFDLYMPKNSKPMTMLEVMLQFHKNTIPEIKKNCTSSIDNILDQSRKRSLIGDMSFNTPKKLKIASDVSVEIDDKNTVTNPKKSPGITDTPLLEYFKHSKGRLFSTEEEQQKENKNILAPTLQISDDANTKDDNPNQSNLLDAIICGAFSDIFTDTLTKPLDPTTPPKAVRQDLPQISKDKQHIEHEIEEDDLLSSPFVENPQDDSRRSKPNIVNPFDHSLKSDLSNTIHLFLFQNHNIYNFETLSMNKLSILNKIFKTDGQSIYGNKQALLEFDKHNIFCVTRELGRSKFSAVYLAEKSDGHVLNAIKIKSPSDLWEIYILSKLNQKSNEFINFKSAFTFNDESYLILPYLHQGTALNLINNLSNYHYMTGKNLIEESLVIYFSIQLLNKVIKLHSLGFIHCDIKPENILININNNSNNNNKLKFNNLELIDFGHLIKVKGKLESWFNLTIDKKAFLEKMRQIAEILNARSKKTKL</sequence>
<keyword evidence="9" id="KW-1185">Reference proteome</keyword>
<comment type="caution">
    <text evidence="8">The sequence shown here is derived from an EMBL/GenBank/DDBJ whole genome shotgun (WGS) entry which is preliminary data.</text>
</comment>
<dbReference type="SUPFAM" id="SSF56112">
    <property type="entry name" value="Protein kinase-like (PK-like)"/>
    <property type="match status" value="1"/>
</dbReference>
<feature type="domain" description="Protein kinase" evidence="6">
    <location>
        <begin position="936"/>
        <end position="1133"/>
    </location>
</feature>
<dbReference type="GO" id="GO:0005524">
    <property type="term" value="F:ATP binding"/>
    <property type="evidence" value="ECO:0007669"/>
    <property type="project" value="InterPro"/>
</dbReference>
<dbReference type="AlphaFoldDB" id="A0A9P6WNG7"/>
<feature type="region of interest" description="Disordered" evidence="5">
    <location>
        <begin position="277"/>
        <end position="310"/>
    </location>
</feature>
<evidence type="ECO:0000256" key="3">
    <source>
        <dbReference type="ARBA" id="ARBA00022838"/>
    </source>
</evidence>